<dbReference type="Pfam" id="PF00088">
    <property type="entry name" value="Trefoil"/>
    <property type="match status" value="1"/>
</dbReference>
<dbReference type="InterPro" id="IPR055356">
    <property type="entry name" value="ZP-N"/>
</dbReference>
<keyword evidence="3" id="KW-1003">Cell membrane</keyword>
<dbReference type="SMART" id="SM00241">
    <property type="entry name" value="ZP"/>
    <property type="match status" value="1"/>
</dbReference>
<keyword evidence="6" id="KW-0165">Cleavage on pair of basic residues</keyword>
<dbReference type="AlphaFoldDB" id="A0A3Q3G4G2"/>
<feature type="compositionally biased region" description="Low complexity" evidence="15">
    <location>
        <begin position="384"/>
        <end position="398"/>
    </location>
</feature>
<reference evidence="18" key="2">
    <citation type="submission" date="2025-09" db="UniProtKB">
        <authorList>
            <consortium name="Ensembl"/>
        </authorList>
    </citation>
    <scope>IDENTIFICATION</scope>
</reference>
<dbReference type="GO" id="GO:0007339">
    <property type="term" value="P:binding of sperm to zona pellucida"/>
    <property type="evidence" value="ECO:0007669"/>
    <property type="project" value="TreeGrafter"/>
</dbReference>
<evidence type="ECO:0000259" key="16">
    <source>
        <dbReference type="PROSITE" id="PS51034"/>
    </source>
</evidence>
<feature type="compositionally biased region" description="Polar residues" evidence="15">
    <location>
        <begin position="100"/>
        <end position="115"/>
    </location>
</feature>
<dbReference type="PROSITE" id="PS51448">
    <property type="entry name" value="P_TREFOIL_2"/>
    <property type="match status" value="1"/>
</dbReference>
<evidence type="ECO:0000259" key="17">
    <source>
        <dbReference type="PROSITE" id="PS51448"/>
    </source>
</evidence>
<feature type="region of interest" description="Disordered" evidence="15">
    <location>
        <begin position="503"/>
        <end position="531"/>
    </location>
</feature>
<dbReference type="Gene3D" id="2.60.40.4100">
    <property type="entry name" value="Zona pellucida, ZP-C domain"/>
    <property type="match status" value="1"/>
</dbReference>
<keyword evidence="11" id="KW-0325">Glycoprotein</keyword>
<dbReference type="InterPro" id="IPR055355">
    <property type="entry name" value="ZP-C"/>
</dbReference>
<dbReference type="SUPFAM" id="SSF57492">
    <property type="entry name" value="Trefoil"/>
    <property type="match status" value="1"/>
</dbReference>
<comment type="similarity">
    <text evidence="2">Belongs to the ZP domain family. ZPB subfamily.</text>
</comment>
<dbReference type="InterPro" id="IPR017957">
    <property type="entry name" value="P_trefoil_CS"/>
</dbReference>
<dbReference type="PROSITE" id="PS51034">
    <property type="entry name" value="ZP_2"/>
    <property type="match status" value="1"/>
</dbReference>
<evidence type="ECO:0000256" key="14">
    <source>
        <dbReference type="PROSITE-ProRule" id="PRU00779"/>
    </source>
</evidence>
<feature type="disulfide bond" evidence="14">
    <location>
        <begin position="633"/>
        <end position="659"/>
    </location>
</feature>
<keyword evidence="10 14" id="KW-1015">Disulfide bond</keyword>
<evidence type="ECO:0000256" key="10">
    <source>
        <dbReference type="ARBA" id="ARBA00023157"/>
    </source>
</evidence>
<dbReference type="GO" id="GO:0005886">
    <property type="term" value="C:plasma membrane"/>
    <property type="evidence" value="ECO:0007669"/>
    <property type="project" value="UniProtKB-SubCell"/>
</dbReference>
<sequence length="938" mass="104377">MSCEQKKTTWLLVAITFYFIAFRVTYSVSLGQREEDLRTHSDAQQRGWRRVERAIKSPRLREPVQPGINELRRQSAGFPEGPVPCFSASTPDETDRNVVLNGSSWTFGHTNPRPKSSSSSSGDGDGDGYQADFAGFEGAQGKVLGRSLDSSPEWQAMRPLLRCDNNAMTFTASGKGLTHLLLSSGASPISPFHLPPCCGYSVRTTWSYLEMTVSYDACYITEEHGMAVQILWQEQEMPMMEVAVNGFWDPFVSEKCAYPVRSCPGALTFFIPYSAPCFTRMDGLYLQLILNCQGYILSCPSPLPSPGNPQFPFNPEPTSTPPPPLPLTQEQVVQFPQYFNTDDQTPPQVYPPGLEHDSPPGSQPNPQYSSPPHQETKALGPELTSSTSTFPTASPPTRSSEKLTPVLQCLKDRMVVFLPFAHPDYIQVRDQGKSWLLLSTVPPQCGFMQHVAKHSGVFLQSPLPACYSQQRTPTTISLTLRFWDLSLAQYRTVDLQCQYETIPVTPAPSPSPTPTLPKTTKRKPHSPDVPKPEVVCHSDQMNVELPSGPISKIIVKDIQGNQMNLRDAPKHCGYSAKKGDDGKIRLSLQLHSRCHMSVQDNMYIITIYYTAANERREAQFSCPVIMKILGQECKLPIEQHLPCGPDSVSKTQCLSKGCCFNKKLRACHYPMDECTVDRHFVFSVPASLTEPPLSPALLATAGDSPCKPQKVTSSYALFKIPMDSCGTRRVMVGKTMVYIVEVINTVQTLTLNYGTITRESPVRLLVECRYVPNTVLSVSYMVKTPTLGPNVQSQAVFGVQLRIAKDDLYTSYYPQYHQPLQMLLGKPLYLEVRLLNSPDPDLVLLVHFCVAYPRSGKAVWLLLYNGCPNPLDPALQKAVLVDPLPPPLQAQTRRFTITTFQFLPDAEFKDPDEEIYFMCSTEICSPEDGPCVEGCFGQ</sequence>
<dbReference type="Proteomes" id="UP000261660">
    <property type="component" value="Unplaced"/>
</dbReference>
<dbReference type="CDD" id="cd00111">
    <property type="entry name" value="Trefoil"/>
    <property type="match status" value="1"/>
</dbReference>
<dbReference type="GO" id="GO:0060468">
    <property type="term" value="P:prevention of polyspermy"/>
    <property type="evidence" value="ECO:0007669"/>
    <property type="project" value="TreeGrafter"/>
</dbReference>
<evidence type="ECO:0000256" key="3">
    <source>
        <dbReference type="ARBA" id="ARBA00022475"/>
    </source>
</evidence>
<evidence type="ECO:0000256" key="9">
    <source>
        <dbReference type="ARBA" id="ARBA00023136"/>
    </source>
</evidence>
<feature type="compositionally biased region" description="Polar residues" evidence="15">
    <location>
        <begin position="364"/>
        <end position="373"/>
    </location>
</feature>
<dbReference type="PANTHER" id="PTHR23343">
    <property type="entry name" value="ZONA PELLUCIDA SPERM-BINDING PROTEIN"/>
    <property type="match status" value="1"/>
</dbReference>
<keyword evidence="9" id="KW-0472">Membrane</keyword>
<dbReference type="Gene3D" id="4.10.110.10">
    <property type="entry name" value="Spasmolytic Protein, domain 1"/>
    <property type="match status" value="1"/>
</dbReference>
<evidence type="ECO:0000256" key="1">
    <source>
        <dbReference type="ARBA" id="ARBA00004251"/>
    </source>
</evidence>
<feature type="compositionally biased region" description="Polar residues" evidence="15">
    <location>
        <begin position="337"/>
        <end position="347"/>
    </location>
</feature>
<evidence type="ECO:0000256" key="15">
    <source>
        <dbReference type="SAM" id="MobiDB-lite"/>
    </source>
</evidence>
<evidence type="ECO:0000256" key="12">
    <source>
        <dbReference type="ARBA" id="ARBA00023279"/>
    </source>
</evidence>
<protein>
    <submittedName>
        <fullName evidence="18">Uncharacterized LOC109994381</fullName>
    </submittedName>
</protein>
<dbReference type="SMART" id="SM00018">
    <property type="entry name" value="PD"/>
    <property type="match status" value="1"/>
</dbReference>
<keyword evidence="19" id="KW-1185">Reference proteome</keyword>
<dbReference type="STRING" id="56723.ENSLBEP00000025908"/>
<comment type="subcellular location">
    <subcellularLocation>
        <location evidence="1">Cell membrane</location>
        <topology evidence="1">Single-pass type I membrane protein</topology>
    </subcellularLocation>
    <subcellularLocation>
        <location evidence="13">Zona pellucida</location>
    </subcellularLocation>
</comment>
<feature type="region of interest" description="Disordered" evidence="15">
    <location>
        <begin position="87"/>
        <end position="132"/>
    </location>
</feature>
<dbReference type="Pfam" id="PF00100">
    <property type="entry name" value="Zona_pellucida"/>
    <property type="match status" value="1"/>
</dbReference>
<dbReference type="InterPro" id="IPR051148">
    <property type="entry name" value="Zona_Pellucida_Domain_gp"/>
</dbReference>
<accession>A0A3Q3G4G2</accession>
<evidence type="ECO:0000313" key="18">
    <source>
        <dbReference type="Ensembl" id="ENSLBEP00000025908.1"/>
    </source>
</evidence>
<feature type="domain" description="ZP" evidence="16">
    <location>
        <begin position="673"/>
        <end position="938"/>
    </location>
</feature>
<evidence type="ECO:0000256" key="7">
    <source>
        <dbReference type="ARBA" id="ARBA00022692"/>
    </source>
</evidence>
<feature type="compositionally biased region" description="Pro residues" evidence="15">
    <location>
        <begin position="505"/>
        <end position="515"/>
    </location>
</feature>
<evidence type="ECO:0000256" key="6">
    <source>
        <dbReference type="ARBA" id="ARBA00022685"/>
    </source>
</evidence>
<evidence type="ECO:0000313" key="19">
    <source>
        <dbReference type="Proteomes" id="UP000261660"/>
    </source>
</evidence>
<dbReference type="PROSITE" id="PS00025">
    <property type="entry name" value="P_TREFOIL_1"/>
    <property type="match status" value="1"/>
</dbReference>
<dbReference type="GO" id="GO:0032190">
    <property type="term" value="F:acrosin binding"/>
    <property type="evidence" value="ECO:0007669"/>
    <property type="project" value="TreeGrafter"/>
</dbReference>
<dbReference type="Ensembl" id="ENSLBET00000027199.1">
    <property type="protein sequence ID" value="ENSLBEP00000025908.1"/>
    <property type="gene ID" value="ENSLBEG00000019747.1"/>
</dbReference>
<dbReference type="InParanoid" id="A0A3Q3G4G2"/>
<evidence type="ECO:0000256" key="11">
    <source>
        <dbReference type="ARBA" id="ARBA00023180"/>
    </source>
</evidence>
<dbReference type="GO" id="GO:0035804">
    <property type="term" value="F:structural constituent of egg coat"/>
    <property type="evidence" value="ECO:0007669"/>
    <property type="project" value="TreeGrafter"/>
</dbReference>
<dbReference type="InterPro" id="IPR001507">
    <property type="entry name" value="ZP_dom"/>
</dbReference>
<keyword evidence="8" id="KW-1133">Transmembrane helix</keyword>
<feature type="region of interest" description="Disordered" evidence="15">
    <location>
        <begin position="307"/>
        <end position="402"/>
    </location>
</feature>
<feature type="disulfide bond" evidence="14">
    <location>
        <begin position="643"/>
        <end position="658"/>
    </location>
</feature>
<proteinExistence type="inferred from homology"/>
<evidence type="ECO:0000256" key="5">
    <source>
        <dbReference type="ARBA" id="ARBA00022530"/>
    </source>
</evidence>
<keyword evidence="7" id="KW-0812">Transmembrane</keyword>
<dbReference type="Gene3D" id="2.60.40.3210">
    <property type="entry name" value="Zona pellucida, ZP-N domain"/>
    <property type="match status" value="1"/>
</dbReference>
<dbReference type="InterPro" id="IPR000519">
    <property type="entry name" value="P_trefoil_dom"/>
</dbReference>
<organism evidence="18 19">
    <name type="scientific">Labrus bergylta</name>
    <name type="common">ballan wrasse</name>
    <dbReference type="NCBI Taxonomy" id="56723"/>
    <lineage>
        <taxon>Eukaryota</taxon>
        <taxon>Metazoa</taxon>
        <taxon>Chordata</taxon>
        <taxon>Craniata</taxon>
        <taxon>Vertebrata</taxon>
        <taxon>Euteleostomi</taxon>
        <taxon>Actinopterygii</taxon>
        <taxon>Neopterygii</taxon>
        <taxon>Teleostei</taxon>
        <taxon>Neoteleostei</taxon>
        <taxon>Acanthomorphata</taxon>
        <taxon>Eupercaria</taxon>
        <taxon>Labriformes</taxon>
        <taxon>Labridae</taxon>
        <taxon>Labrus</taxon>
    </lineage>
</organism>
<evidence type="ECO:0000256" key="4">
    <source>
        <dbReference type="ARBA" id="ARBA00022525"/>
    </source>
</evidence>
<dbReference type="InterPro" id="IPR044913">
    <property type="entry name" value="P_trefoil_dom_sf"/>
</dbReference>
<dbReference type="PANTHER" id="PTHR23343:SF117">
    <property type="entry name" value="ZONA PELLUCIDA SPERM-BINDING PROTEIN 4-LIKE ISOFORM X1"/>
    <property type="match status" value="1"/>
</dbReference>
<dbReference type="Pfam" id="PF23344">
    <property type="entry name" value="ZP-N"/>
    <property type="match status" value="1"/>
</dbReference>
<feature type="domain" description="P-type" evidence="17">
    <location>
        <begin position="631"/>
        <end position="671"/>
    </location>
</feature>
<comment type="caution">
    <text evidence="14">Lacks conserved residue(s) required for the propagation of feature annotation.</text>
</comment>
<keyword evidence="5" id="KW-0272">Extracellular matrix</keyword>
<reference evidence="18" key="1">
    <citation type="submission" date="2025-08" db="UniProtKB">
        <authorList>
            <consortium name="Ensembl"/>
        </authorList>
    </citation>
    <scope>IDENTIFICATION</scope>
</reference>
<dbReference type="InterPro" id="IPR042235">
    <property type="entry name" value="ZP-C_dom"/>
</dbReference>
<name>A0A3Q3G4G2_9LABR</name>
<evidence type="ECO:0000256" key="8">
    <source>
        <dbReference type="ARBA" id="ARBA00022989"/>
    </source>
</evidence>
<feature type="compositionally biased region" description="Pro residues" evidence="15">
    <location>
        <begin position="307"/>
        <end position="326"/>
    </location>
</feature>
<evidence type="ECO:0000256" key="13">
    <source>
        <dbReference type="ARBA" id="ARBA00024183"/>
    </source>
</evidence>
<evidence type="ECO:0000256" key="2">
    <source>
        <dbReference type="ARBA" id="ARBA00010863"/>
    </source>
</evidence>
<keyword evidence="12" id="KW-0278">Fertilization</keyword>
<dbReference type="GeneTree" id="ENSGT00940000161324"/>
<keyword evidence="4" id="KW-0964">Secreted</keyword>
<dbReference type="GO" id="GO:0035805">
    <property type="term" value="C:egg coat"/>
    <property type="evidence" value="ECO:0007669"/>
    <property type="project" value="UniProtKB-SubCell"/>
</dbReference>